<keyword evidence="1" id="KW-1133">Transmembrane helix</keyword>
<sequence length="83" mass="9291">MGITRIPGTSRVRTIISISSRGTSVTTATIIITLIIAGVTIRITRPSNRRTRWNGITPRWLIVILIILRIGIGIRITLSDWNR</sequence>
<evidence type="ECO:0000313" key="2">
    <source>
        <dbReference type="EMBL" id="KAJ7609262.1"/>
    </source>
</evidence>
<dbReference type="Proteomes" id="UP001221142">
    <property type="component" value="Unassembled WGS sequence"/>
</dbReference>
<reference evidence="2" key="1">
    <citation type="submission" date="2023-03" db="EMBL/GenBank/DDBJ databases">
        <title>Massive genome expansion in bonnet fungi (Mycena s.s.) driven by repeated elements and novel gene families across ecological guilds.</title>
        <authorList>
            <consortium name="Lawrence Berkeley National Laboratory"/>
            <person name="Harder C.B."/>
            <person name="Miyauchi S."/>
            <person name="Viragh M."/>
            <person name="Kuo A."/>
            <person name="Thoen E."/>
            <person name="Andreopoulos B."/>
            <person name="Lu D."/>
            <person name="Skrede I."/>
            <person name="Drula E."/>
            <person name="Henrissat B."/>
            <person name="Morin E."/>
            <person name="Kohler A."/>
            <person name="Barry K."/>
            <person name="LaButti K."/>
            <person name="Morin E."/>
            <person name="Salamov A."/>
            <person name="Lipzen A."/>
            <person name="Mereny Z."/>
            <person name="Hegedus B."/>
            <person name="Baldrian P."/>
            <person name="Stursova M."/>
            <person name="Weitz H."/>
            <person name="Taylor A."/>
            <person name="Grigoriev I.V."/>
            <person name="Nagy L.G."/>
            <person name="Martin F."/>
            <person name="Kauserud H."/>
        </authorList>
    </citation>
    <scope>NUCLEOTIDE SEQUENCE</scope>
    <source>
        <strain evidence="2">9284</strain>
    </source>
</reference>
<proteinExistence type="predicted"/>
<comment type="caution">
    <text evidence="2">The sequence shown here is derived from an EMBL/GenBank/DDBJ whole genome shotgun (WGS) entry which is preliminary data.</text>
</comment>
<feature type="transmembrane region" description="Helical" evidence="1">
    <location>
        <begin position="25"/>
        <end position="44"/>
    </location>
</feature>
<feature type="transmembrane region" description="Helical" evidence="1">
    <location>
        <begin position="56"/>
        <end position="78"/>
    </location>
</feature>
<gene>
    <name evidence="2" type="ORF">FB45DRAFT_944724</name>
</gene>
<organism evidence="2 3">
    <name type="scientific">Roridomyces roridus</name>
    <dbReference type="NCBI Taxonomy" id="1738132"/>
    <lineage>
        <taxon>Eukaryota</taxon>
        <taxon>Fungi</taxon>
        <taxon>Dikarya</taxon>
        <taxon>Basidiomycota</taxon>
        <taxon>Agaricomycotina</taxon>
        <taxon>Agaricomycetes</taxon>
        <taxon>Agaricomycetidae</taxon>
        <taxon>Agaricales</taxon>
        <taxon>Marasmiineae</taxon>
        <taxon>Mycenaceae</taxon>
        <taxon>Roridomyces</taxon>
    </lineage>
</organism>
<evidence type="ECO:0000313" key="3">
    <source>
        <dbReference type="Proteomes" id="UP001221142"/>
    </source>
</evidence>
<name>A0AAD7B3B4_9AGAR</name>
<dbReference type="AlphaFoldDB" id="A0AAD7B3B4"/>
<keyword evidence="1" id="KW-0472">Membrane</keyword>
<evidence type="ECO:0000256" key="1">
    <source>
        <dbReference type="SAM" id="Phobius"/>
    </source>
</evidence>
<dbReference type="EMBL" id="JARKIF010000041">
    <property type="protein sequence ID" value="KAJ7609262.1"/>
    <property type="molecule type" value="Genomic_DNA"/>
</dbReference>
<keyword evidence="3" id="KW-1185">Reference proteome</keyword>
<protein>
    <submittedName>
        <fullName evidence="2">Uncharacterized protein</fullName>
    </submittedName>
</protein>
<keyword evidence="1" id="KW-0812">Transmembrane</keyword>
<accession>A0AAD7B3B4</accession>